<name>A0A9D4IYG6_DREPO</name>
<dbReference type="AlphaFoldDB" id="A0A9D4IYG6"/>
<dbReference type="EMBL" id="JAIWYP010000007">
    <property type="protein sequence ID" value="KAH3791585.1"/>
    <property type="molecule type" value="Genomic_DNA"/>
</dbReference>
<evidence type="ECO:0000313" key="1">
    <source>
        <dbReference type="EMBL" id="KAH3791585.1"/>
    </source>
</evidence>
<comment type="caution">
    <text evidence="1">The sequence shown here is derived from an EMBL/GenBank/DDBJ whole genome shotgun (WGS) entry which is preliminary data.</text>
</comment>
<reference evidence="1" key="1">
    <citation type="journal article" date="2019" name="bioRxiv">
        <title>The Genome of the Zebra Mussel, Dreissena polymorpha: A Resource for Invasive Species Research.</title>
        <authorList>
            <person name="McCartney M.A."/>
            <person name="Auch B."/>
            <person name="Kono T."/>
            <person name="Mallez S."/>
            <person name="Zhang Y."/>
            <person name="Obille A."/>
            <person name="Becker A."/>
            <person name="Abrahante J.E."/>
            <person name="Garbe J."/>
            <person name="Badalamenti J.P."/>
            <person name="Herman A."/>
            <person name="Mangelson H."/>
            <person name="Liachko I."/>
            <person name="Sullivan S."/>
            <person name="Sone E.D."/>
            <person name="Koren S."/>
            <person name="Silverstein K.A.T."/>
            <person name="Beckman K.B."/>
            <person name="Gohl D.M."/>
        </authorList>
    </citation>
    <scope>NUCLEOTIDE SEQUENCE</scope>
    <source>
        <strain evidence="1">Duluth1</strain>
        <tissue evidence="1">Whole animal</tissue>
    </source>
</reference>
<organism evidence="1 2">
    <name type="scientific">Dreissena polymorpha</name>
    <name type="common">Zebra mussel</name>
    <name type="synonym">Mytilus polymorpha</name>
    <dbReference type="NCBI Taxonomy" id="45954"/>
    <lineage>
        <taxon>Eukaryota</taxon>
        <taxon>Metazoa</taxon>
        <taxon>Spiralia</taxon>
        <taxon>Lophotrochozoa</taxon>
        <taxon>Mollusca</taxon>
        <taxon>Bivalvia</taxon>
        <taxon>Autobranchia</taxon>
        <taxon>Heteroconchia</taxon>
        <taxon>Euheterodonta</taxon>
        <taxon>Imparidentia</taxon>
        <taxon>Neoheterodontei</taxon>
        <taxon>Myida</taxon>
        <taxon>Dreissenoidea</taxon>
        <taxon>Dreissenidae</taxon>
        <taxon>Dreissena</taxon>
    </lineage>
</organism>
<sequence>MNCLGYGFHIRQARIDAFKAWKRHITARSHGMVTWITTGRKAEGLTSYLESDTDVKCVTNHAICLEEGVDSSIVPGEKGIFRSCSRISYHGHCRLLLERHGTDISTVVYNALCDDGYGSGLLSSDLYVNQWLNSLHHESSVGHERAGPSAPVTINGFYHRDIVGALHFYCLNILTRWVARHRNWPTSDVVQEVVSLGAFVPPVGVKGSDYEHVEWRMFFNT</sequence>
<evidence type="ECO:0000313" key="2">
    <source>
        <dbReference type="Proteomes" id="UP000828390"/>
    </source>
</evidence>
<reference evidence="1" key="2">
    <citation type="submission" date="2020-11" db="EMBL/GenBank/DDBJ databases">
        <authorList>
            <person name="McCartney M.A."/>
            <person name="Auch B."/>
            <person name="Kono T."/>
            <person name="Mallez S."/>
            <person name="Becker A."/>
            <person name="Gohl D.M."/>
            <person name="Silverstein K.A.T."/>
            <person name="Koren S."/>
            <person name="Bechman K.B."/>
            <person name="Herman A."/>
            <person name="Abrahante J.E."/>
            <person name="Garbe J."/>
        </authorList>
    </citation>
    <scope>NUCLEOTIDE SEQUENCE</scope>
    <source>
        <strain evidence="1">Duluth1</strain>
        <tissue evidence="1">Whole animal</tissue>
    </source>
</reference>
<keyword evidence="2" id="KW-1185">Reference proteome</keyword>
<protein>
    <submittedName>
        <fullName evidence="1">Uncharacterized protein</fullName>
    </submittedName>
</protein>
<gene>
    <name evidence="1" type="ORF">DPMN_145073</name>
</gene>
<accession>A0A9D4IYG6</accession>
<dbReference type="Proteomes" id="UP000828390">
    <property type="component" value="Unassembled WGS sequence"/>
</dbReference>
<proteinExistence type="predicted"/>